<feature type="transmembrane region" description="Helical" evidence="8">
    <location>
        <begin position="384"/>
        <end position="406"/>
    </location>
</feature>
<sequence length="598" mass="67863">MSNASKRALLSLTRTLECSHRVSSFRQTRSFLHVVAKNAWTSQHMRPAEIAITPQLSSLVTTRGIRQRARHFQNSVKPRVGKSEVPAPNSAQEQEVLREPKDEAAAAQDDAPVYTWRDYNDETGMPLPEGPLGRPDIIRLFGNDVSYEEGNHALQILQWRRESGVLSDKGISFPDGPNIPRNLALIALEHLRERYPMDEEGAAEEWVRLEAERLEHEMYEKGARWGLFKKDETAVLDVSKEEHATQQGTEYGEKRHGFSVLEQIQREARAKEEEEREAERAKGNRPLTKAERDEEAKQMQLVEAKEQIDIIYAEMAERKRKREEKAAAFKEPPEVLLKMSFFKRIWPAATMTSLIIIACLLYGATYTPPSASERLFPDYPPALATVAALLTINFAVFLLWHTPLVWKLFNRIMVIQPIFPRPLAMIGNVFSHQEFKHLASNFIGILLIAPSLHEQIGRGDFLSIYIASGVFSSFVMTVWLIRRRLFLSYLMGASGALYGVIGALCVVMESVRIPFTHYELPYTPKLFLVGILSVEAFHMAFKKIRGGGPVVSRLAHIVGTLWGAGHMYAIKARYSLGQYPNRRSKDTERRDVPVATRS</sequence>
<comment type="similarity">
    <text evidence="2">Belongs to the peptidase S54 family.</text>
</comment>
<evidence type="ECO:0000259" key="9">
    <source>
        <dbReference type="Pfam" id="PF01694"/>
    </source>
</evidence>
<feature type="domain" description="Peptidase S54 rhomboid" evidence="9">
    <location>
        <begin position="425"/>
        <end position="567"/>
    </location>
</feature>
<evidence type="ECO:0000256" key="2">
    <source>
        <dbReference type="ARBA" id="ARBA00009045"/>
    </source>
</evidence>
<keyword evidence="3 8" id="KW-0812">Transmembrane</keyword>
<keyword evidence="6 8" id="KW-0472">Membrane</keyword>
<evidence type="ECO:0000256" key="3">
    <source>
        <dbReference type="ARBA" id="ARBA00022692"/>
    </source>
</evidence>
<dbReference type="PANTHER" id="PTHR43731:SF14">
    <property type="entry name" value="PRESENILIN-ASSOCIATED RHOMBOID-LIKE PROTEIN, MITOCHONDRIAL"/>
    <property type="match status" value="1"/>
</dbReference>
<dbReference type="GeneID" id="54480706"/>
<evidence type="ECO:0000256" key="8">
    <source>
        <dbReference type="SAM" id="Phobius"/>
    </source>
</evidence>
<dbReference type="PANTHER" id="PTHR43731">
    <property type="entry name" value="RHOMBOID PROTEASE"/>
    <property type="match status" value="1"/>
</dbReference>
<accession>A0A6A6WIK4</accession>
<evidence type="ECO:0000256" key="1">
    <source>
        <dbReference type="ARBA" id="ARBA00004141"/>
    </source>
</evidence>
<evidence type="ECO:0000256" key="6">
    <source>
        <dbReference type="ARBA" id="ARBA00023136"/>
    </source>
</evidence>
<dbReference type="InterPro" id="IPR050925">
    <property type="entry name" value="Rhomboid_protease_S54"/>
</dbReference>
<feature type="region of interest" description="Disordered" evidence="7">
    <location>
        <begin position="266"/>
        <end position="296"/>
    </location>
</feature>
<feature type="transmembrane region" description="Helical" evidence="8">
    <location>
        <begin position="461"/>
        <end position="481"/>
    </location>
</feature>
<name>A0A6A6WIK4_9PEZI</name>
<protein>
    <recommendedName>
        <fullName evidence="9">Peptidase S54 rhomboid domain-containing protein</fullName>
    </recommendedName>
</protein>
<evidence type="ECO:0000256" key="5">
    <source>
        <dbReference type="ARBA" id="ARBA00022989"/>
    </source>
</evidence>
<dbReference type="GO" id="GO:0006465">
    <property type="term" value="P:signal peptide processing"/>
    <property type="evidence" value="ECO:0007669"/>
    <property type="project" value="TreeGrafter"/>
</dbReference>
<evidence type="ECO:0000256" key="4">
    <source>
        <dbReference type="ARBA" id="ARBA00022801"/>
    </source>
</evidence>
<dbReference type="AlphaFoldDB" id="A0A6A6WIK4"/>
<dbReference type="Gene3D" id="1.20.1540.10">
    <property type="entry name" value="Rhomboid-like"/>
    <property type="match status" value="1"/>
</dbReference>
<evidence type="ECO:0000313" key="11">
    <source>
        <dbReference type="Proteomes" id="UP000799437"/>
    </source>
</evidence>
<proteinExistence type="inferred from homology"/>
<evidence type="ECO:0000313" key="10">
    <source>
        <dbReference type="EMBL" id="KAF2761856.1"/>
    </source>
</evidence>
<feature type="transmembrane region" description="Helical" evidence="8">
    <location>
        <begin position="345"/>
        <end position="364"/>
    </location>
</feature>
<dbReference type="RefSeq" id="XP_033604307.1">
    <property type="nucleotide sequence ID" value="XM_033739652.1"/>
</dbReference>
<dbReference type="EMBL" id="ML996566">
    <property type="protein sequence ID" value="KAF2761856.1"/>
    <property type="molecule type" value="Genomic_DNA"/>
</dbReference>
<dbReference type="GO" id="GO:0016020">
    <property type="term" value="C:membrane"/>
    <property type="evidence" value="ECO:0007669"/>
    <property type="project" value="UniProtKB-SubCell"/>
</dbReference>
<dbReference type="InterPro" id="IPR022764">
    <property type="entry name" value="Peptidase_S54_rhomboid_dom"/>
</dbReference>
<gene>
    <name evidence="10" type="ORF">EJ05DRAFT_187004</name>
</gene>
<organism evidence="10 11">
    <name type="scientific">Pseudovirgaria hyperparasitica</name>
    <dbReference type="NCBI Taxonomy" id="470096"/>
    <lineage>
        <taxon>Eukaryota</taxon>
        <taxon>Fungi</taxon>
        <taxon>Dikarya</taxon>
        <taxon>Ascomycota</taxon>
        <taxon>Pezizomycotina</taxon>
        <taxon>Dothideomycetes</taxon>
        <taxon>Dothideomycetes incertae sedis</taxon>
        <taxon>Acrospermales</taxon>
        <taxon>Acrospermaceae</taxon>
        <taxon>Pseudovirgaria</taxon>
    </lineage>
</organism>
<dbReference type="GO" id="GO:0004252">
    <property type="term" value="F:serine-type endopeptidase activity"/>
    <property type="evidence" value="ECO:0007669"/>
    <property type="project" value="InterPro"/>
</dbReference>
<dbReference type="Pfam" id="PF01694">
    <property type="entry name" value="Rhomboid"/>
    <property type="match status" value="1"/>
</dbReference>
<keyword evidence="4" id="KW-0378">Hydrolase</keyword>
<feature type="compositionally biased region" description="Basic and acidic residues" evidence="7">
    <location>
        <begin position="95"/>
        <end position="104"/>
    </location>
</feature>
<dbReference type="SUPFAM" id="SSF144091">
    <property type="entry name" value="Rhomboid-like"/>
    <property type="match status" value="1"/>
</dbReference>
<reference evidence="10" key="1">
    <citation type="journal article" date="2020" name="Stud. Mycol.">
        <title>101 Dothideomycetes genomes: a test case for predicting lifestyles and emergence of pathogens.</title>
        <authorList>
            <person name="Haridas S."/>
            <person name="Albert R."/>
            <person name="Binder M."/>
            <person name="Bloem J."/>
            <person name="Labutti K."/>
            <person name="Salamov A."/>
            <person name="Andreopoulos B."/>
            <person name="Baker S."/>
            <person name="Barry K."/>
            <person name="Bills G."/>
            <person name="Bluhm B."/>
            <person name="Cannon C."/>
            <person name="Castanera R."/>
            <person name="Culley D."/>
            <person name="Daum C."/>
            <person name="Ezra D."/>
            <person name="Gonzalez J."/>
            <person name="Henrissat B."/>
            <person name="Kuo A."/>
            <person name="Liang C."/>
            <person name="Lipzen A."/>
            <person name="Lutzoni F."/>
            <person name="Magnuson J."/>
            <person name="Mondo S."/>
            <person name="Nolan M."/>
            <person name="Ohm R."/>
            <person name="Pangilinan J."/>
            <person name="Park H.-J."/>
            <person name="Ramirez L."/>
            <person name="Alfaro M."/>
            <person name="Sun H."/>
            <person name="Tritt A."/>
            <person name="Yoshinaga Y."/>
            <person name="Zwiers L.-H."/>
            <person name="Turgeon B."/>
            <person name="Goodwin S."/>
            <person name="Spatafora J."/>
            <person name="Crous P."/>
            <person name="Grigoriev I."/>
        </authorList>
    </citation>
    <scope>NUCLEOTIDE SEQUENCE</scope>
    <source>
        <strain evidence="10">CBS 121739</strain>
    </source>
</reference>
<dbReference type="OrthoDB" id="10260614at2759"/>
<keyword evidence="11" id="KW-1185">Reference proteome</keyword>
<evidence type="ECO:0000256" key="7">
    <source>
        <dbReference type="SAM" id="MobiDB-lite"/>
    </source>
</evidence>
<comment type="subcellular location">
    <subcellularLocation>
        <location evidence="1">Membrane</location>
        <topology evidence="1">Multi-pass membrane protein</topology>
    </subcellularLocation>
</comment>
<dbReference type="Proteomes" id="UP000799437">
    <property type="component" value="Unassembled WGS sequence"/>
</dbReference>
<keyword evidence="5 8" id="KW-1133">Transmembrane helix</keyword>
<feature type="transmembrane region" description="Helical" evidence="8">
    <location>
        <begin position="487"/>
        <end position="508"/>
    </location>
</feature>
<dbReference type="InterPro" id="IPR035952">
    <property type="entry name" value="Rhomboid-like_sf"/>
</dbReference>
<feature type="region of interest" description="Disordered" evidence="7">
    <location>
        <begin position="76"/>
        <end position="109"/>
    </location>
</feature>